<dbReference type="PANTHER" id="PTHR46458:SF18">
    <property type="entry name" value="GLOBIN DOMAIN-CONTAINING PROTEIN"/>
    <property type="match status" value="1"/>
</dbReference>
<dbReference type="EMBL" id="CP090895">
    <property type="protein sequence ID" value="ULT91255.1"/>
    <property type="molecule type" value="Genomic_DNA"/>
</dbReference>
<feature type="compositionally biased region" description="Low complexity" evidence="4">
    <location>
        <begin position="36"/>
        <end position="50"/>
    </location>
</feature>
<gene>
    <name evidence="5" type="ORF">L3Y34_009094</name>
</gene>
<accession>A0AAE9D213</accession>
<name>A0AAE9D213_CAEBR</name>
<evidence type="ECO:0000256" key="2">
    <source>
        <dbReference type="ARBA" id="ARBA00022723"/>
    </source>
</evidence>
<dbReference type="GO" id="GO:0019825">
    <property type="term" value="F:oxygen binding"/>
    <property type="evidence" value="ECO:0007669"/>
    <property type="project" value="InterPro"/>
</dbReference>
<feature type="region of interest" description="Disordered" evidence="4">
    <location>
        <begin position="318"/>
        <end position="337"/>
    </location>
</feature>
<dbReference type="InterPro" id="IPR050532">
    <property type="entry name" value="Globin-like_OT"/>
</dbReference>
<feature type="compositionally biased region" description="Low complexity" evidence="4">
    <location>
        <begin position="328"/>
        <end position="337"/>
    </location>
</feature>
<dbReference type="GO" id="GO:0020037">
    <property type="term" value="F:heme binding"/>
    <property type="evidence" value="ECO:0007669"/>
    <property type="project" value="InterPro"/>
</dbReference>
<sequence length="337" mass="37399">MHASLFEMMGAARAGFYKKRASNPTLTSLQKKKRNSASSSSVTSSPAKSANRLSVPNPPLRKRSGSAPAIKLITLASIWNLKHEHIRALKTTWARLCEPPRANCKGIVSLVERVWEKLDTKDKDVRNIFYNAAFVDSMHERCERRRSGSIATLRDHTHFFVSLVSQVVSSLEQEPAKILDHLDHIGQSHAYLKRYGFKSSHWEKVGEYFVDHVVIQDCVRGFPDACRAWTVLVSSIVDRLRAAPRRGSFLNSPCSSRRGSMCTSSQLSINDDTAPKCPFMSKSANTSSNRLSCSTESSISRRGSIVLPATTIDMSALKDALPTPPHNVPNNNNHVIA</sequence>
<dbReference type="InterPro" id="IPR012292">
    <property type="entry name" value="Globin/Proto"/>
</dbReference>
<dbReference type="SUPFAM" id="SSF46458">
    <property type="entry name" value="Globin-like"/>
    <property type="match status" value="1"/>
</dbReference>
<dbReference type="CDD" id="cd01040">
    <property type="entry name" value="Mb-like"/>
    <property type="match status" value="1"/>
</dbReference>
<evidence type="ECO:0000256" key="4">
    <source>
        <dbReference type="SAM" id="MobiDB-lite"/>
    </source>
</evidence>
<evidence type="ECO:0000313" key="6">
    <source>
        <dbReference type="Proteomes" id="UP000827892"/>
    </source>
</evidence>
<keyword evidence="2" id="KW-0479">Metal-binding</keyword>
<feature type="region of interest" description="Disordered" evidence="4">
    <location>
        <begin position="25"/>
        <end position="64"/>
    </location>
</feature>
<protein>
    <submittedName>
        <fullName evidence="5">Uncharacterized protein</fullName>
    </submittedName>
</protein>
<dbReference type="Proteomes" id="UP000827892">
    <property type="component" value="Chromosome V"/>
</dbReference>
<evidence type="ECO:0000256" key="1">
    <source>
        <dbReference type="ARBA" id="ARBA00022617"/>
    </source>
</evidence>
<evidence type="ECO:0000313" key="5">
    <source>
        <dbReference type="EMBL" id="ULT91255.1"/>
    </source>
</evidence>
<dbReference type="Gene3D" id="1.10.490.10">
    <property type="entry name" value="Globins"/>
    <property type="match status" value="1"/>
</dbReference>
<dbReference type="InterPro" id="IPR009050">
    <property type="entry name" value="Globin-like_sf"/>
</dbReference>
<dbReference type="InterPro" id="IPR044399">
    <property type="entry name" value="Mb-like_M"/>
</dbReference>
<evidence type="ECO:0000256" key="3">
    <source>
        <dbReference type="ARBA" id="ARBA00023004"/>
    </source>
</evidence>
<proteinExistence type="predicted"/>
<reference evidence="5 6" key="1">
    <citation type="submission" date="2022-02" db="EMBL/GenBank/DDBJ databases">
        <title>Chromosome-level reference genomes for two strains of Caenorhabditis briggsae: an improved platform for comparative genomics.</title>
        <authorList>
            <person name="Stevens L."/>
            <person name="Andersen E.C."/>
        </authorList>
    </citation>
    <scope>NUCLEOTIDE SEQUENCE [LARGE SCALE GENOMIC DNA]</scope>
    <source>
        <strain evidence="5">QX1410_ONT</strain>
        <tissue evidence="5">Whole-organism</tissue>
    </source>
</reference>
<dbReference type="GO" id="GO:0046872">
    <property type="term" value="F:metal ion binding"/>
    <property type="evidence" value="ECO:0007669"/>
    <property type="project" value="UniProtKB-KW"/>
</dbReference>
<dbReference type="PANTHER" id="PTHR46458">
    <property type="entry name" value="BLR2807 PROTEIN"/>
    <property type="match status" value="1"/>
</dbReference>
<keyword evidence="1" id="KW-0349">Heme</keyword>
<organism evidence="5 6">
    <name type="scientific">Caenorhabditis briggsae</name>
    <dbReference type="NCBI Taxonomy" id="6238"/>
    <lineage>
        <taxon>Eukaryota</taxon>
        <taxon>Metazoa</taxon>
        <taxon>Ecdysozoa</taxon>
        <taxon>Nematoda</taxon>
        <taxon>Chromadorea</taxon>
        <taxon>Rhabditida</taxon>
        <taxon>Rhabditina</taxon>
        <taxon>Rhabditomorpha</taxon>
        <taxon>Rhabditoidea</taxon>
        <taxon>Rhabditidae</taxon>
        <taxon>Peloderinae</taxon>
        <taxon>Caenorhabditis</taxon>
    </lineage>
</organism>
<keyword evidence="3" id="KW-0408">Iron</keyword>
<dbReference type="AlphaFoldDB" id="A0AAE9D213"/>